<dbReference type="PANTHER" id="PTHR46890:SF48">
    <property type="entry name" value="RNA-DIRECTED DNA POLYMERASE"/>
    <property type="match status" value="1"/>
</dbReference>
<gene>
    <name evidence="2" type="ORF">MERR_LOCUS11113</name>
</gene>
<protein>
    <recommendedName>
        <fullName evidence="1">Reverse transcriptase domain-containing protein</fullName>
    </recommendedName>
</protein>
<dbReference type="CDD" id="cd01650">
    <property type="entry name" value="RT_nLTR_like"/>
    <property type="match status" value="1"/>
</dbReference>
<keyword evidence="3" id="KW-1185">Reference proteome</keyword>
<dbReference type="InterPro" id="IPR052343">
    <property type="entry name" value="Retrotransposon-Effector_Assoc"/>
</dbReference>
<dbReference type="OrthoDB" id="1113141at2759"/>
<dbReference type="InterPro" id="IPR000477">
    <property type="entry name" value="RT_dom"/>
</dbReference>
<evidence type="ECO:0000313" key="3">
    <source>
        <dbReference type="Proteomes" id="UP000467841"/>
    </source>
</evidence>
<name>A0A6D2ID24_9BRAS</name>
<proteinExistence type="predicted"/>
<dbReference type="Pfam" id="PF00078">
    <property type="entry name" value="RVT_1"/>
    <property type="match status" value="1"/>
</dbReference>
<reference evidence="2" key="1">
    <citation type="submission" date="2020-01" db="EMBL/GenBank/DDBJ databases">
        <authorList>
            <person name="Mishra B."/>
        </authorList>
    </citation>
    <scope>NUCLEOTIDE SEQUENCE [LARGE SCALE GENOMIC DNA]</scope>
</reference>
<dbReference type="PANTHER" id="PTHR46890">
    <property type="entry name" value="NON-LTR RETROLELEMENT REVERSE TRANSCRIPTASE-LIKE PROTEIN-RELATED"/>
    <property type="match status" value="1"/>
</dbReference>
<sequence length="257" mass="29343">MTSSESRDNLIFQINKGLKEAYQAEEEYWRQQSRQMWLNLGDKNSGYFHAATRGRRARSNISVIEGRHCGSEHITEDLDETNTKLIQIPSPEEIRTAIFSIHPDKAPSPDGFSASFFHLNWETIGNDITLEIQRFFTSGVLPRGINATHICLIPKKPAPKLVADYMPIALCNVYYKIISKILNARLHLILNGLISENQSAFVPGRAISDNVMITHEILHFLKISKAKKRGSMAIKTDMTKAYDRVKWEYIKLVLERV</sequence>
<organism evidence="2 3">
    <name type="scientific">Microthlaspi erraticum</name>
    <dbReference type="NCBI Taxonomy" id="1685480"/>
    <lineage>
        <taxon>Eukaryota</taxon>
        <taxon>Viridiplantae</taxon>
        <taxon>Streptophyta</taxon>
        <taxon>Embryophyta</taxon>
        <taxon>Tracheophyta</taxon>
        <taxon>Spermatophyta</taxon>
        <taxon>Magnoliopsida</taxon>
        <taxon>eudicotyledons</taxon>
        <taxon>Gunneridae</taxon>
        <taxon>Pentapetalae</taxon>
        <taxon>rosids</taxon>
        <taxon>malvids</taxon>
        <taxon>Brassicales</taxon>
        <taxon>Brassicaceae</taxon>
        <taxon>Coluteocarpeae</taxon>
        <taxon>Microthlaspi</taxon>
    </lineage>
</organism>
<dbReference type="EMBL" id="CACVBM020000832">
    <property type="protein sequence ID" value="CAA7023878.1"/>
    <property type="molecule type" value="Genomic_DNA"/>
</dbReference>
<accession>A0A6D2ID24</accession>
<comment type="caution">
    <text evidence="2">The sequence shown here is derived from an EMBL/GenBank/DDBJ whole genome shotgun (WGS) entry which is preliminary data.</text>
</comment>
<evidence type="ECO:0000313" key="2">
    <source>
        <dbReference type="EMBL" id="CAA7023878.1"/>
    </source>
</evidence>
<dbReference type="AlphaFoldDB" id="A0A6D2ID24"/>
<dbReference type="Proteomes" id="UP000467841">
    <property type="component" value="Unassembled WGS sequence"/>
</dbReference>
<evidence type="ECO:0000259" key="1">
    <source>
        <dbReference type="Pfam" id="PF00078"/>
    </source>
</evidence>
<feature type="domain" description="Reverse transcriptase" evidence="1">
    <location>
        <begin position="153"/>
        <end position="249"/>
    </location>
</feature>